<protein>
    <submittedName>
        <fullName evidence="4">Speckle-type POZ protein-like (inferred by orthology to a human protein)</fullName>
    </submittedName>
</protein>
<dbReference type="SUPFAM" id="SSF54695">
    <property type="entry name" value="POZ domain"/>
    <property type="match status" value="1"/>
</dbReference>
<feature type="domain" description="MATH" evidence="2">
    <location>
        <begin position="26"/>
        <end position="154"/>
    </location>
</feature>
<proteinExistence type="predicted"/>
<dbReference type="Pfam" id="PF22486">
    <property type="entry name" value="MATH_2"/>
    <property type="match status" value="1"/>
</dbReference>
<dbReference type="SMART" id="SM00061">
    <property type="entry name" value="MATH"/>
    <property type="match status" value="1"/>
</dbReference>
<dbReference type="InterPro" id="IPR000210">
    <property type="entry name" value="BTB/POZ_dom"/>
</dbReference>
<feature type="domain" description="BTB" evidence="1">
    <location>
        <begin position="194"/>
        <end position="261"/>
    </location>
</feature>
<dbReference type="SUPFAM" id="SSF49599">
    <property type="entry name" value="TRAF domain-like"/>
    <property type="match status" value="1"/>
</dbReference>
<evidence type="ECO:0000313" key="3">
    <source>
        <dbReference type="Proteomes" id="UP000046392"/>
    </source>
</evidence>
<dbReference type="PANTHER" id="PTHR24413">
    <property type="entry name" value="SPECKLE-TYPE POZ PROTEIN"/>
    <property type="match status" value="1"/>
</dbReference>
<dbReference type="Pfam" id="PF00651">
    <property type="entry name" value="BTB"/>
    <property type="match status" value="1"/>
</dbReference>
<evidence type="ECO:0000259" key="2">
    <source>
        <dbReference type="PROSITE" id="PS50144"/>
    </source>
</evidence>
<dbReference type="GO" id="GO:0030163">
    <property type="term" value="P:protein catabolic process"/>
    <property type="evidence" value="ECO:0007669"/>
    <property type="project" value="UniProtKB-ARBA"/>
</dbReference>
<name>A0A0N5C047_STREA</name>
<keyword evidence="3" id="KW-1185">Reference proteome</keyword>
<sequence length="359" mass="41360">MVLNRKRKNNDISADDSSNIQPKVNKFSYVFSIQNFSLRTEKTGEKITSLNFFTGWKNKSQWNLSIYPNGQSEDSKEYVSVFLTLIKPDKAKAKYKFSILNEKEEEKNVINNGITKDFVKNEGWGFSKFVKKDFLLDVSNGLLINDKLTILCEAEATTFRSDNQNNLDTSKNITIPQSTLLSNYADMFDSSLFTDFIIKVGDTEIKVHKAVLAARSPVFHNILSSPLEESQTNAIKIEDFRVEVVREMLNYIYKEKISNIQNMADEMFEIANKYELHRLKAISEQSLCNNLAIENVCERFALSEKYSIESLKKCCIELILENVRWLTKTKEWKQFVLVHPSLVESLFLKAINISSIECI</sequence>
<reference evidence="4" key="1">
    <citation type="submission" date="2017-02" db="UniProtKB">
        <authorList>
            <consortium name="WormBaseParasite"/>
        </authorList>
    </citation>
    <scope>IDENTIFICATION</scope>
</reference>
<accession>A0A0N5C047</accession>
<dbReference type="InterPro" id="IPR002083">
    <property type="entry name" value="MATH/TRAF_dom"/>
</dbReference>
<evidence type="ECO:0000259" key="1">
    <source>
        <dbReference type="PROSITE" id="PS50097"/>
    </source>
</evidence>
<dbReference type="InterPro" id="IPR008974">
    <property type="entry name" value="TRAF-like"/>
</dbReference>
<organism evidence="3 4">
    <name type="scientific">Strongyloides papillosus</name>
    <name type="common">Intestinal threadworm</name>
    <dbReference type="NCBI Taxonomy" id="174720"/>
    <lineage>
        <taxon>Eukaryota</taxon>
        <taxon>Metazoa</taxon>
        <taxon>Ecdysozoa</taxon>
        <taxon>Nematoda</taxon>
        <taxon>Chromadorea</taxon>
        <taxon>Rhabditida</taxon>
        <taxon>Tylenchina</taxon>
        <taxon>Panagrolaimomorpha</taxon>
        <taxon>Strongyloidoidea</taxon>
        <taxon>Strongyloididae</taxon>
        <taxon>Strongyloides</taxon>
    </lineage>
</organism>
<dbReference type="Gene3D" id="3.30.710.10">
    <property type="entry name" value="Potassium Channel Kv1.1, Chain A"/>
    <property type="match status" value="1"/>
</dbReference>
<dbReference type="PROSITE" id="PS50097">
    <property type="entry name" value="BTB"/>
    <property type="match status" value="1"/>
</dbReference>
<dbReference type="SMART" id="SM00225">
    <property type="entry name" value="BTB"/>
    <property type="match status" value="1"/>
</dbReference>
<dbReference type="InterPro" id="IPR011333">
    <property type="entry name" value="SKP1/BTB/POZ_sf"/>
</dbReference>
<evidence type="ECO:0000313" key="4">
    <source>
        <dbReference type="WBParaSite" id="SPAL_0001137900.1"/>
    </source>
</evidence>
<dbReference type="WBParaSite" id="SPAL_0001137900.1">
    <property type="protein sequence ID" value="SPAL_0001137900.1"/>
    <property type="gene ID" value="SPAL_0001137900"/>
</dbReference>
<dbReference type="Gene3D" id="1.25.40.420">
    <property type="match status" value="1"/>
</dbReference>
<dbReference type="AlphaFoldDB" id="A0A0N5C047"/>
<dbReference type="PROSITE" id="PS50144">
    <property type="entry name" value="MATH"/>
    <property type="match status" value="1"/>
</dbReference>
<dbReference type="Proteomes" id="UP000046392">
    <property type="component" value="Unplaced"/>
</dbReference>
<dbReference type="STRING" id="174720.A0A0N5C047"/>
<dbReference type="Gene3D" id="2.60.210.10">
    <property type="entry name" value="Apoptosis, Tumor Necrosis Factor Receptor Associated Protein 2, Chain A"/>
    <property type="match status" value="1"/>
</dbReference>